<feature type="signal peptide" evidence="3">
    <location>
        <begin position="1"/>
        <end position="25"/>
    </location>
</feature>
<keyword evidence="6" id="KW-1185">Reference proteome</keyword>
<comment type="caution">
    <text evidence="5">The sequence shown here is derived from an EMBL/GenBank/DDBJ whole genome shotgun (WGS) entry which is preliminary data.</text>
</comment>
<evidence type="ECO:0000256" key="2">
    <source>
        <dbReference type="SAM" id="MobiDB-lite"/>
    </source>
</evidence>
<protein>
    <submittedName>
        <fullName evidence="5">Lytic transglycosylase domain-containing protein</fullName>
    </submittedName>
</protein>
<keyword evidence="3" id="KW-0732">Signal</keyword>
<dbReference type="RefSeq" id="WP_289841534.1">
    <property type="nucleotide sequence ID" value="NZ_CATKSH010000002.1"/>
</dbReference>
<dbReference type="InterPro" id="IPR008258">
    <property type="entry name" value="Transglycosylase_SLT_dom_1"/>
</dbReference>
<evidence type="ECO:0000256" key="3">
    <source>
        <dbReference type="SAM" id="SignalP"/>
    </source>
</evidence>
<dbReference type="Proteomes" id="UP001176960">
    <property type="component" value="Unassembled WGS sequence"/>
</dbReference>
<feature type="domain" description="Transglycosylase SLT" evidence="4">
    <location>
        <begin position="85"/>
        <end position="156"/>
    </location>
</feature>
<feature type="chain" id="PRO_5041470181" evidence="3">
    <location>
        <begin position="26"/>
        <end position="281"/>
    </location>
</feature>
<evidence type="ECO:0000259" key="4">
    <source>
        <dbReference type="Pfam" id="PF01464"/>
    </source>
</evidence>
<dbReference type="AlphaFoldDB" id="A0AA35Y0M6"/>
<organism evidence="5 6">
    <name type="scientific">Brytella acorum</name>
    <dbReference type="NCBI Taxonomy" id="2959299"/>
    <lineage>
        <taxon>Bacteria</taxon>
        <taxon>Pseudomonadati</taxon>
        <taxon>Pseudomonadota</taxon>
        <taxon>Alphaproteobacteria</taxon>
        <taxon>Acetobacterales</taxon>
        <taxon>Acetobacteraceae</taxon>
        <taxon>Brytella</taxon>
    </lineage>
</organism>
<dbReference type="Pfam" id="PF01464">
    <property type="entry name" value="SLT"/>
    <property type="match status" value="1"/>
</dbReference>
<name>A0AA35Y0M6_9PROT</name>
<evidence type="ECO:0000313" key="5">
    <source>
        <dbReference type="EMBL" id="CAI9119779.1"/>
    </source>
</evidence>
<feature type="region of interest" description="Disordered" evidence="2">
    <location>
        <begin position="240"/>
        <end position="268"/>
    </location>
</feature>
<gene>
    <name evidence="5" type="ORF">LMG32879_000604</name>
</gene>
<accession>A0AA35Y0M6</accession>
<dbReference type="SUPFAM" id="SSF53955">
    <property type="entry name" value="Lysozyme-like"/>
    <property type="match status" value="1"/>
</dbReference>
<evidence type="ECO:0000256" key="1">
    <source>
        <dbReference type="ARBA" id="ARBA00009387"/>
    </source>
</evidence>
<sequence length="281" mass="30085">MRRIFILPYFLLMGLLTMGIIPAFAAEMACQRAASHAEVAHGIPVGLLSSISKVESGRKSSGTFQAWPWTINVKGQGYFFDSKAEAMDAVRDLQSHGIDSIDVGCMQINLHHHPDAFASLEAAFDPSTNVDYAARFLNELHEKFPDWKLATGAYHSQTPSLGADYARRVMAIWQKGDDTASFGNDYIALPKSSAAATLALLTRSRATPGTRPYAAVRFLPPARIHQRAAAGNSFPAASLANGIGSPPSGSPPAGSPSSGHASAGRDLASYRSMPVRLAYEH</sequence>
<evidence type="ECO:0000313" key="6">
    <source>
        <dbReference type="Proteomes" id="UP001176960"/>
    </source>
</evidence>
<dbReference type="CDD" id="cd13400">
    <property type="entry name" value="LT_IagB-like"/>
    <property type="match status" value="1"/>
</dbReference>
<feature type="compositionally biased region" description="Low complexity" evidence="2">
    <location>
        <begin position="255"/>
        <end position="264"/>
    </location>
</feature>
<dbReference type="InterPro" id="IPR023346">
    <property type="entry name" value="Lysozyme-like_dom_sf"/>
</dbReference>
<comment type="similarity">
    <text evidence="1">Belongs to the virb1 family.</text>
</comment>
<reference evidence="5" key="1">
    <citation type="submission" date="2023-03" db="EMBL/GenBank/DDBJ databases">
        <authorList>
            <person name="Cleenwerck I."/>
        </authorList>
    </citation>
    <scope>NUCLEOTIDE SEQUENCE</scope>
    <source>
        <strain evidence="5">LMG 32879</strain>
    </source>
</reference>
<proteinExistence type="inferred from homology"/>
<dbReference type="EMBL" id="CATKSH010000002">
    <property type="protein sequence ID" value="CAI9119779.1"/>
    <property type="molecule type" value="Genomic_DNA"/>
</dbReference>
<dbReference type="Gene3D" id="1.10.530.10">
    <property type="match status" value="1"/>
</dbReference>